<evidence type="ECO:0000313" key="8">
    <source>
        <dbReference type="EMBL" id="SMP32187.1"/>
    </source>
</evidence>
<keyword evidence="9" id="KW-1185">Reference proteome</keyword>
<dbReference type="InterPro" id="IPR006127">
    <property type="entry name" value="ZnuA-like"/>
</dbReference>
<proteinExistence type="inferred from homology"/>
<comment type="caution">
    <text evidence="8">The sequence shown here is derived from an EMBL/GenBank/DDBJ whole genome shotgun (WGS) entry which is preliminary data.</text>
</comment>
<keyword evidence="5" id="KW-0864">Zinc transport</keyword>
<dbReference type="InterPro" id="IPR050492">
    <property type="entry name" value="Bact_metal-bind_prot9"/>
</dbReference>
<dbReference type="Gene3D" id="3.40.50.1980">
    <property type="entry name" value="Nitrogenase molybdenum iron protein domain"/>
    <property type="match status" value="3"/>
</dbReference>
<evidence type="ECO:0000313" key="9">
    <source>
        <dbReference type="Proteomes" id="UP001157914"/>
    </source>
</evidence>
<feature type="chain" id="PRO_5046287955" description="High-affinity zinc uptake system protein ZnuA" evidence="7">
    <location>
        <begin position="35"/>
        <end position="411"/>
    </location>
</feature>
<organism evidence="8 9">
    <name type="scientific">Roseibium denhamense</name>
    <dbReference type="NCBI Taxonomy" id="76305"/>
    <lineage>
        <taxon>Bacteria</taxon>
        <taxon>Pseudomonadati</taxon>
        <taxon>Pseudomonadota</taxon>
        <taxon>Alphaproteobacteria</taxon>
        <taxon>Hyphomicrobiales</taxon>
        <taxon>Stappiaceae</taxon>
        <taxon>Roseibium</taxon>
    </lineage>
</organism>
<evidence type="ECO:0000256" key="4">
    <source>
        <dbReference type="ARBA" id="ARBA00022729"/>
    </source>
</evidence>
<comment type="similarity">
    <text evidence="1">Belongs to the bacterial solute-binding protein 9 family.</text>
</comment>
<name>A0ABY1PHL0_9HYPH</name>
<reference evidence="8 9" key="1">
    <citation type="submission" date="2017-05" db="EMBL/GenBank/DDBJ databases">
        <authorList>
            <person name="Varghese N."/>
            <person name="Submissions S."/>
        </authorList>
    </citation>
    <scope>NUCLEOTIDE SEQUENCE [LARGE SCALE GENOMIC DNA]</scope>
    <source>
        <strain evidence="8 9">DSM 15949</strain>
    </source>
</reference>
<dbReference type="PANTHER" id="PTHR42953">
    <property type="entry name" value="HIGH-AFFINITY ZINC UPTAKE SYSTEM PROTEIN ZNUA-RELATED"/>
    <property type="match status" value="1"/>
</dbReference>
<evidence type="ECO:0000256" key="1">
    <source>
        <dbReference type="ARBA" id="ARBA00011028"/>
    </source>
</evidence>
<dbReference type="Proteomes" id="UP001157914">
    <property type="component" value="Unassembled WGS sequence"/>
</dbReference>
<accession>A0ABY1PHL0</accession>
<evidence type="ECO:0000256" key="5">
    <source>
        <dbReference type="ARBA" id="ARBA00022906"/>
    </source>
</evidence>
<dbReference type="EMBL" id="FXTT01000005">
    <property type="protein sequence ID" value="SMP32187.1"/>
    <property type="molecule type" value="Genomic_DNA"/>
</dbReference>
<keyword evidence="3" id="KW-0813">Transport</keyword>
<evidence type="ECO:0000256" key="2">
    <source>
        <dbReference type="ARBA" id="ARBA00015915"/>
    </source>
</evidence>
<dbReference type="SUPFAM" id="SSF53807">
    <property type="entry name" value="Helical backbone' metal receptor"/>
    <property type="match status" value="1"/>
</dbReference>
<keyword evidence="5" id="KW-0862">Zinc</keyword>
<keyword evidence="4 7" id="KW-0732">Signal</keyword>
<dbReference type="PANTHER" id="PTHR42953:SF3">
    <property type="entry name" value="HIGH-AFFINITY ZINC UPTAKE SYSTEM PROTEIN ZNUA"/>
    <property type="match status" value="1"/>
</dbReference>
<feature type="compositionally biased region" description="Basic and acidic residues" evidence="6">
    <location>
        <begin position="135"/>
        <end position="244"/>
    </location>
</feature>
<dbReference type="Pfam" id="PF01297">
    <property type="entry name" value="ZnuA"/>
    <property type="match status" value="1"/>
</dbReference>
<feature type="region of interest" description="Disordered" evidence="6">
    <location>
        <begin position="135"/>
        <end position="245"/>
    </location>
</feature>
<sequence>MPQKLSPIAPAIKTRLLGAASTVLITMAPFAATAAEAPNVVTTIKPLHSIAAAVMQGVGEPAVLIDGAASPHGFALKPSQAADLQNADAVFWIGPSIESSLGKAIDSTASDAAVLEMMDVDGIEHLAIREGASFDAHDHGDHDDHGHDEHAGHGHDDHKDEHTAHGHDDHGHDDHGHDDHAGHDHDHDHDHEEHASAEKAGHDHGHDHENEHAHDDHEHEHEEASHDDHGHGHDHAHEGGKDGHIWLNPDNGIAIAGAMAETLARLDPDHADIYRKNAAAFAERIEALETNIKTELSGVADAKFIVFHDAYHHFEHHFGIEASGAISLTPEALTSAGRMAEIQGRIRDENITCVFQEPQFDNKLVDVALEGSSAKAGTLDPLGATLENGPDLYPQLLSNIATALKECLASS</sequence>
<protein>
    <recommendedName>
        <fullName evidence="2">High-affinity zinc uptake system protein ZnuA</fullName>
    </recommendedName>
</protein>
<feature type="signal peptide" evidence="7">
    <location>
        <begin position="1"/>
        <end position="34"/>
    </location>
</feature>
<dbReference type="RefSeq" id="WP_155191335.1">
    <property type="nucleotide sequence ID" value="NZ_BAAAEA010000001.1"/>
</dbReference>
<gene>
    <name evidence="8" type="ORF">SAMN06265374_3494</name>
</gene>
<evidence type="ECO:0000256" key="6">
    <source>
        <dbReference type="SAM" id="MobiDB-lite"/>
    </source>
</evidence>
<evidence type="ECO:0000256" key="3">
    <source>
        <dbReference type="ARBA" id="ARBA00022448"/>
    </source>
</evidence>
<keyword evidence="5" id="KW-0406">Ion transport</keyword>
<evidence type="ECO:0000256" key="7">
    <source>
        <dbReference type="SAM" id="SignalP"/>
    </source>
</evidence>